<dbReference type="EMBL" id="JABZXL010000003">
    <property type="protein sequence ID" value="MBF1658566.1"/>
    <property type="molecule type" value="Genomic_DNA"/>
</dbReference>
<dbReference type="PANTHER" id="PTHR28008">
    <property type="entry name" value="DOMAIN PROTEIN, PUTATIVE (AFU_ORTHOLOGUE AFUA_3G10980)-RELATED"/>
    <property type="match status" value="1"/>
</dbReference>
<accession>A0A2I1Z781</accession>
<reference evidence="2" key="1">
    <citation type="submission" date="2020-04" db="EMBL/GenBank/DDBJ databases">
        <title>Deep metagenomics examines the oral microbiome during advanced dental caries in children, revealing novel taxa and co-occurrences with host molecules.</title>
        <authorList>
            <person name="Baker J.L."/>
            <person name="Morton J.T."/>
            <person name="Dinis M."/>
            <person name="Alvarez R."/>
            <person name="Tran N.C."/>
            <person name="Knight R."/>
            <person name="Edlund A."/>
        </authorList>
    </citation>
    <scope>NUCLEOTIDE SEQUENCE</scope>
    <source>
        <strain evidence="2">JCVI_29_bin.11</strain>
    </source>
</reference>
<dbReference type="RefSeq" id="WP_049346126.1">
    <property type="nucleotide sequence ID" value="NZ_CAURBG010000001.1"/>
</dbReference>
<name>A0A2I1Z781_9MICC</name>
<dbReference type="InterPro" id="IPR006976">
    <property type="entry name" value="VanZ-like"/>
</dbReference>
<evidence type="ECO:0000313" key="2">
    <source>
        <dbReference type="EMBL" id="MBF1658566.1"/>
    </source>
</evidence>
<dbReference type="Pfam" id="PF04892">
    <property type="entry name" value="VanZ"/>
    <property type="match status" value="1"/>
</dbReference>
<evidence type="ECO:0000259" key="1">
    <source>
        <dbReference type="Pfam" id="PF04892"/>
    </source>
</evidence>
<gene>
    <name evidence="2" type="ORF">HXO58_01865</name>
</gene>
<evidence type="ECO:0000313" key="3">
    <source>
        <dbReference type="Proteomes" id="UP000713964"/>
    </source>
</evidence>
<proteinExistence type="predicted"/>
<dbReference type="AlphaFoldDB" id="A0A2I1Z781"/>
<sequence>MSGKEWSGARVWRLILWPVTALYCAVVASIVFAPVHVDDNEMGGRLAQLLDTGHAEGWLPAFITYSSIEQLSNVIMFIPGGFLFALLLKPKARPHVLYSGFLVSACIETIQSFMPDRTGDPVDVLMNGSGALLGAAGALGVHRWRRVRRERKGK</sequence>
<feature type="domain" description="VanZ-like" evidence="1">
    <location>
        <begin position="22"/>
        <end position="137"/>
    </location>
</feature>
<organism evidence="2 3">
    <name type="scientific">Rothia mucilaginosa</name>
    <dbReference type="NCBI Taxonomy" id="43675"/>
    <lineage>
        <taxon>Bacteria</taxon>
        <taxon>Bacillati</taxon>
        <taxon>Actinomycetota</taxon>
        <taxon>Actinomycetes</taxon>
        <taxon>Micrococcales</taxon>
        <taxon>Micrococcaceae</taxon>
        <taxon>Rothia</taxon>
    </lineage>
</organism>
<comment type="caution">
    <text evidence="2">The sequence shown here is derived from an EMBL/GenBank/DDBJ whole genome shotgun (WGS) entry which is preliminary data.</text>
</comment>
<dbReference type="Proteomes" id="UP000713964">
    <property type="component" value="Unassembled WGS sequence"/>
</dbReference>
<dbReference type="PANTHER" id="PTHR28008:SF1">
    <property type="entry name" value="DOMAIN PROTEIN, PUTATIVE (AFU_ORTHOLOGUE AFUA_3G10980)-RELATED"/>
    <property type="match status" value="1"/>
</dbReference>
<protein>
    <submittedName>
        <fullName evidence="2">VanZ family protein</fullName>
    </submittedName>
</protein>